<evidence type="ECO:0000256" key="6">
    <source>
        <dbReference type="SAM" id="Phobius"/>
    </source>
</evidence>
<comment type="caution">
    <text evidence="8">The sequence shown here is derived from an EMBL/GenBank/DDBJ whole genome shotgun (WGS) entry which is preliminary data.</text>
</comment>
<dbReference type="EMBL" id="VSWD01000008">
    <property type="protein sequence ID" value="KAK3094594.1"/>
    <property type="molecule type" value="Genomic_DNA"/>
</dbReference>
<feature type="transmembrane region" description="Helical" evidence="6">
    <location>
        <begin position="26"/>
        <end position="45"/>
    </location>
</feature>
<feature type="transmembrane region" description="Helical" evidence="6">
    <location>
        <begin position="51"/>
        <end position="76"/>
    </location>
</feature>
<feature type="transmembrane region" description="Helical" evidence="6">
    <location>
        <begin position="97"/>
        <end position="114"/>
    </location>
</feature>
<accession>A0AA88XYU3</accession>
<feature type="domain" description="TM2" evidence="7">
    <location>
        <begin position="159"/>
        <end position="208"/>
    </location>
</feature>
<feature type="transmembrane region" description="Helical" evidence="6">
    <location>
        <begin position="234"/>
        <end position="251"/>
    </location>
</feature>
<feature type="transmembrane region" description="Helical" evidence="6">
    <location>
        <begin position="163"/>
        <end position="183"/>
    </location>
</feature>
<dbReference type="PANTHER" id="PTHR21016">
    <property type="entry name" value="BETA-AMYLOID BINDING PROTEIN-RELATED"/>
    <property type="match status" value="1"/>
</dbReference>
<comment type="similarity">
    <text evidence="2">Belongs to the TM2 family.</text>
</comment>
<evidence type="ECO:0000256" key="5">
    <source>
        <dbReference type="ARBA" id="ARBA00023136"/>
    </source>
</evidence>
<feature type="domain" description="TM2" evidence="7">
    <location>
        <begin position="234"/>
        <end position="276"/>
    </location>
</feature>
<evidence type="ECO:0000256" key="2">
    <source>
        <dbReference type="ARBA" id="ARBA00008284"/>
    </source>
</evidence>
<sequence>MATAPNGYHNNNGILVRPSTKHKSVLEAYLLVIPLGLIGAHHFYLRRPFFGLLYFFTFGLLGVGVIFDLFRLPWLVKDANNRIENPQLEDKRRTDDAYLLWFVFGLLGFQHFYLKRPSLGFLYLFTFGIFGFGWLRDICFLPSDVKNANNEKKDESTETKSTLMTYAFSLWFTGILGGHHFYLRRYFFGFVYFFTFGLAGVGYLADIIRVPILVMRKNKEITTGSRPKKTLDDAYLLWFPLGILGLHHFYLNRPVWGLVYFFTFGLFGLGWLVDLFRIPFLLKTCNSEIDHSSTLSYLPLETVLLIQATSFLRRTQLCTVSIHLLTKTYFFFSMCF</sequence>
<feature type="transmembrane region" description="Helical" evidence="6">
    <location>
        <begin position="120"/>
        <end position="142"/>
    </location>
</feature>
<evidence type="ECO:0000259" key="7">
    <source>
        <dbReference type="Pfam" id="PF05154"/>
    </source>
</evidence>
<dbReference type="AlphaFoldDB" id="A0AA88XYU3"/>
<feature type="transmembrane region" description="Helical" evidence="6">
    <location>
        <begin position="189"/>
        <end position="214"/>
    </location>
</feature>
<dbReference type="Proteomes" id="UP001186944">
    <property type="component" value="Unassembled WGS sequence"/>
</dbReference>
<proteinExistence type="inferred from homology"/>
<keyword evidence="9" id="KW-1185">Reference proteome</keyword>
<dbReference type="InterPro" id="IPR007829">
    <property type="entry name" value="TM2"/>
</dbReference>
<protein>
    <recommendedName>
        <fullName evidence="7">TM2 domain-containing protein</fullName>
    </recommendedName>
</protein>
<keyword evidence="5 6" id="KW-0472">Membrane</keyword>
<keyword evidence="4 6" id="KW-1133">Transmembrane helix</keyword>
<dbReference type="Pfam" id="PF05154">
    <property type="entry name" value="TM2"/>
    <property type="match status" value="4"/>
</dbReference>
<name>A0AA88XYU3_PINIB</name>
<dbReference type="GO" id="GO:0016020">
    <property type="term" value="C:membrane"/>
    <property type="evidence" value="ECO:0007669"/>
    <property type="project" value="UniProtKB-SubCell"/>
</dbReference>
<evidence type="ECO:0000256" key="1">
    <source>
        <dbReference type="ARBA" id="ARBA00004141"/>
    </source>
</evidence>
<dbReference type="InterPro" id="IPR050932">
    <property type="entry name" value="TM2D1-3-like"/>
</dbReference>
<feature type="transmembrane region" description="Helical" evidence="6">
    <location>
        <begin position="257"/>
        <end position="276"/>
    </location>
</feature>
<keyword evidence="3 6" id="KW-0812">Transmembrane</keyword>
<evidence type="ECO:0000256" key="3">
    <source>
        <dbReference type="ARBA" id="ARBA00022692"/>
    </source>
</evidence>
<dbReference type="PANTHER" id="PTHR21016:SF25">
    <property type="entry name" value="TM2 DOMAIN-CONTAINING PROTEIN DDB_G0277895-RELATED"/>
    <property type="match status" value="1"/>
</dbReference>
<reference evidence="8" key="1">
    <citation type="submission" date="2019-08" db="EMBL/GenBank/DDBJ databases">
        <title>The improved chromosome-level genome for the pearl oyster Pinctada fucata martensii using PacBio sequencing and Hi-C.</title>
        <authorList>
            <person name="Zheng Z."/>
        </authorList>
    </citation>
    <scope>NUCLEOTIDE SEQUENCE</scope>
    <source>
        <strain evidence="8">ZZ-2019</strain>
        <tissue evidence="8">Adductor muscle</tissue>
    </source>
</reference>
<feature type="domain" description="TM2" evidence="7">
    <location>
        <begin position="22"/>
        <end position="70"/>
    </location>
</feature>
<feature type="domain" description="TM2" evidence="7">
    <location>
        <begin position="97"/>
        <end position="138"/>
    </location>
</feature>
<comment type="subcellular location">
    <subcellularLocation>
        <location evidence="1">Membrane</location>
        <topology evidence="1">Multi-pass membrane protein</topology>
    </subcellularLocation>
</comment>
<evidence type="ECO:0000256" key="4">
    <source>
        <dbReference type="ARBA" id="ARBA00022989"/>
    </source>
</evidence>
<organism evidence="8 9">
    <name type="scientific">Pinctada imbricata</name>
    <name type="common">Atlantic pearl-oyster</name>
    <name type="synonym">Pinctada martensii</name>
    <dbReference type="NCBI Taxonomy" id="66713"/>
    <lineage>
        <taxon>Eukaryota</taxon>
        <taxon>Metazoa</taxon>
        <taxon>Spiralia</taxon>
        <taxon>Lophotrochozoa</taxon>
        <taxon>Mollusca</taxon>
        <taxon>Bivalvia</taxon>
        <taxon>Autobranchia</taxon>
        <taxon>Pteriomorphia</taxon>
        <taxon>Pterioida</taxon>
        <taxon>Pterioidea</taxon>
        <taxon>Pteriidae</taxon>
        <taxon>Pinctada</taxon>
    </lineage>
</organism>
<evidence type="ECO:0000313" key="9">
    <source>
        <dbReference type="Proteomes" id="UP001186944"/>
    </source>
</evidence>
<evidence type="ECO:0000313" key="8">
    <source>
        <dbReference type="EMBL" id="KAK3094594.1"/>
    </source>
</evidence>
<gene>
    <name evidence="8" type="ORF">FSP39_003756</name>
</gene>